<feature type="region of interest" description="PtIM" evidence="12">
    <location>
        <begin position="242"/>
        <end position="322"/>
    </location>
</feature>
<keyword evidence="3 12" id="KW-0820">tRNA-binding</keyword>
<comment type="caution">
    <text evidence="14">The sequence shown here is derived from an EMBL/GenBank/DDBJ whole genome shotgun (WGS) entry which is preliminary data.</text>
</comment>
<dbReference type="InterPro" id="IPR017871">
    <property type="entry name" value="ABC_transporter-like_CS"/>
</dbReference>
<dbReference type="HAMAP" id="MF_00847">
    <property type="entry name" value="EttA"/>
    <property type="match status" value="1"/>
</dbReference>
<dbReference type="NCBIfam" id="TIGR03719">
    <property type="entry name" value="ABC_ABC_ChvD"/>
    <property type="match status" value="1"/>
</dbReference>
<dbReference type="GO" id="GO:0045900">
    <property type="term" value="P:negative regulation of translational elongation"/>
    <property type="evidence" value="ECO:0007669"/>
    <property type="project" value="UniProtKB-UniRule"/>
</dbReference>
<dbReference type="CDD" id="cd03221">
    <property type="entry name" value="ABCF_EF-3"/>
    <property type="match status" value="2"/>
</dbReference>
<comment type="domain">
    <text evidence="12">The P-site tRNA interaction motif (PtIM domain) probably interacts with the P-site tRNA(fMet) as well as the 23S rRNA.</text>
</comment>
<evidence type="ECO:0000256" key="4">
    <source>
        <dbReference type="ARBA" id="ARBA00022730"/>
    </source>
</evidence>
<reference evidence="14" key="1">
    <citation type="submission" date="2013-07" db="EMBL/GenBank/DDBJ databases">
        <title>Sub-species coevolution in mutualistic symbiosis.</title>
        <authorList>
            <person name="Murfin K."/>
            <person name="Klassen J."/>
            <person name="Lee M."/>
            <person name="Forst S."/>
            <person name="Stock P."/>
            <person name="Goodrich-Blair H."/>
        </authorList>
    </citation>
    <scope>NUCLEOTIDE SEQUENCE [LARGE SCALE GENOMIC DNA]</scope>
    <source>
        <strain evidence="14">Feltiae Moldova</strain>
    </source>
</reference>
<keyword evidence="8 12" id="KW-0067">ATP-binding</keyword>
<keyword evidence="9 12" id="KW-0810">Translation regulation</keyword>
<dbReference type="GO" id="GO:0016887">
    <property type="term" value="F:ATP hydrolysis activity"/>
    <property type="evidence" value="ECO:0007669"/>
    <property type="project" value="UniProtKB-UniRule"/>
</dbReference>
<dbReference type="GO" id="GO:0005524">
    <property type="term" value="F:ATP binding"/>
    <property type="evidence" value="ECO:0007669"/>
    <property type="project" value="UniProtKB-UniRule"/>
</dbReference>
<evidence type="ECO:0000256" key="5">
    <source>
        <dbReference type="ARBA" id="ARBA00022737"/>
    </source>
</evidence>
<evidence type="ECO:0000259" key="13">
    <source>
        <dbReference type="PROSITE" id="PS50893"/>
    </source>
</evidence>
<dbReference type="PROSITE" id="PS50893">
    <property type="entry name" value="ABC_TRANSPORTER_2"/>
    <property type="match status" value="2"/>
</dbReference>
<organism evidence="14">
    <name type="scientific">Xenorhabdus bovienii str. feltiae Moldova</name>
    <dbReference type="NCBI Taxonomy" id="1398200"/>
    <lineage>
        <taxon>Bacteria</taxon>
        <taxon>Pseudomonadati</taxon>
        <taxon>Pseudomonadota</taxon>
        <taxon>Gammaproteobacteria</taxon>
        <taxon>Enterobacterales</taxon>
        <taxon>Morganellaceae</taxon>
        <taxon>Xenorhabdus</taxon>
    </lineage>
</organism>
<name>A0A077NXC3_XENBV</name>
<evidence type="ECO:0000256" key="2">
    <source>
        <dbReference type="ARBA" id="ARBA00022490"/>
    </source>
</evidence>
<dbReference type="GO" id="GO:0043022">
    <property type="term" value="F:ribosome binding"/>
    <property type="evidence" value="ECO:0007669"/>
    <property type="project" value="UniProtKB-UniRule"/>
</dbReference>
<dbReference type="GO" id="GO:0006412">
    <property type="term" value="P:translation"/>
    <property type="evidence" value="ECO:0007669"/>
    <property type="project" value="UniProtKB-KW"/>
</dbReference>
<comment type="domain">
    <text evidence="12">The arm domain is inserted in the first ABC transporter domain. Probably contacts ribosomal protein L1.</text>
</comment>
<dbReference type="FunFam" id="3.40.50.300:FF:000011">
    <property type="entry name" value="Putative ABC transporter ATP-binding component"/>
    <property type="match status" value="1"/>
</dbReference>
<dbReference type="HOGENOM" id="CLU_000604_36_0_6"/>
<comment type="function">
    <text evidence="12">A translation factor that gates the progression of the 70S ribosomal initiation complex (IC, containing tRNA(fMet) in the P-site) into the translation elongation cycle by using a mechanism sensitive to the ATP/ADP ratio. Binds to the 70S ribosome E-site where it modulates the state of the translating ribosome during subunit translocation. ATP hydrolysis probably frees it from the ribosome, which can enter the elongation phase.</text>
</comment>
<keyword evidence="10 12" id="KW-0694">RNA-binding</keyword>
<dbReference type="GO" id="GO:0005737">
    <property type="term" value="C:cytoplasm"/>
    <property type="evidence" value="ECO:0007669"/>
    <property type="project" value="UniProtKB-SubCell"/>
</dbReference>
<feature type="binding site" evidence="12">
    <location>
        <begin position="356"/>
        <end position="363"/>
    </location>
    <ligand>
        <name>ATP</name>
        <dbReference type="ChEBI" id="CHEBI:30616"/>
        <label>2</label>
    </ligand>
</feature>
<evidence type="ECO:0000256" key="6">
    <source>
        <dbReference type="ARBA" id="ARBA00022741"/>
    </source>
</evidence>
<dbReference type="InterPro" id="IPR032781">
    <property type="entry name" value="ABC_tran_Xtn"/>
</dbReference>
<feature type="domain" description="ABC transporter" evidence="13">
    <location>
        <begin position="324"/>
        <end position="543"/>
    </location>
</feature>
<evidence type="ECO:0000256" key="12">
    <source>
        <dbReference type="HAMAP-Rule" id="MF_00847"/>
    </source>
</evidence>
<keyword evidence="5 12" id="KW-0677">Repeat</keyword>
<dbReference type="Pfam" id="PF12848">
    <property type="entry name" value="ABC_tran_Xtn"/>
    <property type="match status" value="1"/>
</dbReference>
<proteinExistence type="inferred from homology"/>
<dbReference type="GO" id="GO:0019843">
    <property type="term" value="F:rRNA binding"/>
    <property type="evidence" value="ECO:0007669"/>
    <property type="project" value="UniProtKB-UniRule"/>
</dbReference>
<feature type="region of interest" description="Arm" evidence="12">
    <location>
        <begin position="95"/>
        <end position="139"/>
    </location>
</feature>
<dbReference type="Gene3D" id="3.40.50.300">
    <property type="entry name" value="P-loop containing nucleotide triphosphate hydrolases"/>
    <property type="match status" value="2"/>
</dbReference>
<dbReference type="InterPro" id="IPR003439">
    <property type="entry name" value="ABC_transporter-like_ATP-bd"/>
</dbReference>
<evidence type="ECO:0000256" key="8">
    <source>
        <dbReference type="ARBA" id="ARBA00022840"/>
    </source>
</evidence>
<dbReference type="RefSeq" id="WP_038197980.1">
    <property type="nucleotide sequence ID" value="NZ_CAWLWD010000220.1"/>
</dbReference>
<sequence length="555" mass="62224">MAQYVYSMHRVGKIVPPKRHILKNISLSFFPGAKIGVLGLNGAGKSTLLRIMAGIDKDIEGEARPQPGIKIGYLPQEPKLNLEHTVREAVEEAVGEVKNALTRLDEVYAAYADPDADFDKLAKEQGQLEAIIQSHDGHNLDNQLERAADALRLPAWDAKIEHLSGGERRRVAICRLLLEKPDMLLLDEPTNHLDAESVAWLERFLHDYEGTVVAITHDRYFLDNVAGWILELDRGEGIPWEGNYSSWLEQKDARLAQEASSEAARRKSIEKELEWIRQNPKGRQAKGKARLARFEELNNVDYQKRNETSELFIPPGPRLGDKVLEVTNLTKSYGDRVLIDNLNFSLPKGAIVGIIGPNGAGKSTLFRMLSGQEQPDSGTVSLGETVTLASVEQFRDSMDDKKTVWEEVSGGQDIMRIGNFEIPSRAYVGRFNFKGVDQGKRVGELSGGERGRLHLAKLLQVGGNMLLLDEPTNDLDIETLRALENALLEFPGCAMVISHDRWFLDRIATHIIDYQDEGNVAFFEGNFSEYEDYKKRTMGAAALEPHRIKYKKISK</sequence>
<dbReference type="FunFam" id="3.40.50.300:FF:000183">
    <property type="entry name" value="ABC transporter ATP-binding protein yjjK"/>
    <property type="match status" value="1"/>
</dbReference>
<dbReference type="Pfam" id="PF00005">
    <property type="entry name" value="ABC_tran"/>
    <property type="match status" value="2"/>
</dbReference>
<dbReference type="SMART" id="SM00382">
    <property type="entry name" value="AAA"/>
    <property type="match status" value="2"/>
</dbReference>
<comment type="similarity">
    <text evidence="1 12">Belongs to the ABC transporter superfamily. ABCF family. Translational throttle EttA subfamily.</text>
</comment>
<dbReference type="GO" id="GO:0000049">
    <property type="term" value="F:tRNA binding"/>
    <property type="evidence" value="ECO:0007669"/>
    <property type="project" value="UniProtKB-UniRule"/>
</dbReference>
<comment type="subunit">
    <text evidence="12">Monomer. Probably contacts ribosomal proteins L1, L5, L33 and S7, the 16S and 23S rRNA and the P-site containing tRNA(fMet).</text>
</comment>
<evidence type="ECO:0000256" key="3">
    <source>
        <dbReference type="ARBA" id="ARBA00022555"/>
    </source>
</evidence>
<evidence type="ECO:0000256" key="11">
    <source>
        <dbReference type="ARBA" id="ARBA00022917"/>
    </source>
</evidence>
<dbReference type="PANTHER" id="PTHR43858:SF1">
    <property type="entry name" value="ABC TRANSPORTER-RELATED PROTEIN"/>
    <property type="match status" value="1"/>
</dbReference>
<evidence type="ECO:0000256" key="9">
    <source>
        <dbReference type="ARBA" id="ARBA00022845"/>
    </source>
</evidence>
<dbReference type="PROSITE" id="PS00211">
    <property type="entry name" value="ABC_TRANSPORTER_1"/>
    <property type="match status" value="1"/>
</dbReference>
<dbReference type="InterPro" id="IPR022374">
    <property type="entry name" value="EttA"/>
</dbReference>
<keyword evidence="2 12" id="KW-0963">Cytoplasm</keyword>
<dbReference type="InterPro" id="IPR003593">
    <property type="entry name" value="AAA+_ATPase"/>
</dbReference>
<accession>A0A077NXC3</accession>
<feature type="domain" description="ABC transporter" evidence="13">
    <location>
        <begin position="6"/>
        <end position="259"/>
    </location>
</feature>
<keyword evidence="7 12" id="KW-0378">Hydrolase</keyword>
<evidence type="ECO:0000256" key="1">
    <source>
        <dbReference type="ARBA" id="ARBA00005868"/>
    </source>
</evidence>
<feature type="binding site" evidence="12">
    <location>
        <begin position="39"/>
        <end position="46"/>
    </location>
    <ligand>
        <name>ATP</name>
        <dbReference type="ChEBI" id="CHEBI:30616"/>
        <label>1</label>
    </ligand>
</feature>
<gene>
    <name evidence="14" type="primary">yjjK</name>
    <name evidence="12" type="synonym">ettA</name>
    <name evidence="14" type="ORF">XBFM1_2600016</name>
</gene>
<evidence type="ECO:0000313" key="14">
    <source>
        <dbReference type="EMBL" id="CDH02301.1"/>
    </source>
</evidence>
<comment type="subcellular location">
    <subcellularLocation>
        <location evidence="12">Cytoplasm</location>
    </subcellularLocation>
    <text evidence="12">Associates with ribosomes and polysomes.</text>
</comment>
<dbReference type="EMBL" id="CBSV010000180">
    <property type="protein sequence ID" value="CDH02301.1"/>
    <property type="molecule type" value="Genomic_DNA"/>
</dbReference>
<dbReference type="SUPFAM" id="SSF52540">
    <property type="entry name" value="P-loop containing nucleoside triphosphate hydrolases"/>
    <property type="match status" value="2"/>
</dbReference>
<dbReference type="InterPro" id="IPR027417">
    <property type="entry name" value="P-loop_NTPase"/>
</dbReference>
<evidence type="ECO:0000256" key="7">
    <source>
        <dbReference type="ARBA" id="ARBA00022801"/>
    </source>
</evidence>
<protein>
    <recommendedName>
        <fullName evidence="12">Energy-dependent translational throttle protein EttA</fullName>
        <ecNumber evidence="12">3.6.1.-</ecNumber>
    </recommendedName>
    <alternativeName>
        <fullName evidence="12">Translational regulatory factor EttA</fullName>
    </alternativeName>
</protein>
<dbReference type="NCBIfam" id="NF008775">
    <property type="entry name" value="PRK11819.1"/>
    <property type="match status" value="1"/>
</dbReference>
<evidence type="ECO:0000256" key="10">
    <source>
        <dbReference type="ARBA" id="ARBA00022884"/>
    </source>
</evidence>
<dbReference type="Proteomes" id="UP000028487">
    <property type="component" value="Unassembled WGS sequence"/>
</dbReference>
<keyword evidence="11 12" id="KW-0648">Protein biosynthesis</keyword>
<dbReference type="AlphaFoldDB" id="A0A077NXC3"/>
<comment type="catalytic activity">
    <reaction evidence="12">
        <text>ATP + H2O = ADP + phosphate + H(+)</text>
        <dbReference type="Rhea" id="RHEA:13065"/>
        <dbReference type="ChEBI" id="CHEBI:15377"/>
        <dbReference type="ChEBI" id="CHEBI:15378"/>
        <dbReference type="ChEBI" id="CHEBI:30616"/>
        <dbReference type="ChEBI" id="CHEBI:43474"/>
        <dbReference type="ChEBI" id="CHEBI:456216"/>
    </reaction>
</comment>
<keyword evidence="6 12" id="KW-0547">Nucleotide-binding</keyword>
<dbReference type="EC" id="3.6.1.-" evidence="12"/>
<dbReference type="PANTHER" id="PTHR43858">
    <property type="entry name" value="ENERGY-DEPENDENT TRANSLATIONAL THROTTLE PROTEIN ETTA"/>
    <property type="match status" value="1"/>
</dbReference>
<keyword evidence="4 12" id="KW-0699">rRNA-binding</keyword>